<keyword evidence="2" id="KW-1185">Reference proteome</keyword>
<evidence type="ECO:0000313" key="2">
    <source>
        <dbReference type="Proteomes" id="UP000254518"/>
    </source>
</evidence>
<reference evidence="1 2" key="1">
    <citation type="submission" date="2018-07" db="EMBL/GenBank/DDBJ databases">
        <title>Genomic Encyclopedia of Type Strains, Phase IV (KMG-IV): sequencing the most valuable type-strain genomes for metagenomic binning, comparative biology and taxonomic classification.</title>
        <authorList>
            <person name="Goeker M."/>
        </authorList>
    </citation>
    <scope>NUCLEOTIDE SEQUENCE [LARGE SCALE GENOMIC DNA]</scope>
    <source>
        <strain evidence="1 2">DSM 19728</strain>
    </source>
</reference>
<dbReference type="Proteomes" id="UP000254518">
    <property type="component" value="Unassembled WGS sequence"/>
</dbReference>
<dbReference type="EMBL" id="QQBA01000006">
    <property type="protein sequence ID" value="RDI55039.1"/>
    <property type="molecule type" value="Genomic_DNA"/>
</dbReference>
<sequence>MSFNIWRLRKIFVLDLLFDFHKTTMVIIPINGLLHN</sequence>
<comment type="caution">
    <text evidence="1">The sequence shown here is derived from an EMBL/GenBank/DDBJ whole genome shotgun (WGS) entry which is preliminary data.</text>
</comment>
<protein>
    <submittedName>
        <fullName evidence="1">Uncharacterized protein</fullName>
    </submittedName>
</protein>
<organism evidence="1 2">
    <name type="scientific">Flavobacterium glaciei</name>
    <dbReference type="NCBI Taxonomy" id="386300"/>
    <lineage>
        <taxon>Bacteria</taxon>
        <taxon>Pseudomonadati</taxon>
        <taxon>Bacteroidota</taxon>
        <taxon>Flavobacteriia</taxon>
        <taxon>Flavobacteriales</taxon>
        <taxon>Flavobacteriaceae</taxon>
        <taxon>Flavobacterium</taxon>
    </lineage>
</organism>
<proteinExistence type="predicted"/>
<name>A0ABX9HXQ3_9FLAO</name>
<gene>
    <name evidence="1" type="ORF">DFR66_106148</name>
</gene>
<evidence type="ECO:0000313" key="1">
    <source>
        <dbReference type="EMBL" id="RDI55039.1"/>
    </source>
</evidence>
<accession>A0ABX9HXQ3</accession>